<dbReference type="Proteomes" id="UP000195152">
    <property type="component" value="Unassembled WGS sequence"/>
</dbReference>
<organism evidence="2 4">
    <name type="scientific">Bacillus thuringiensis serovar mexicanensis</name>
    <dbReference type="NCBI Taxonomy" id="180868"/>
    <lineage>
        <taxon>Bacteria</taxon>
        <taxon>Bacillati</taxon>
        <taxon>Bacillota</taxon>
        <taxon>Bacilli</taxon>
        <taxon>Bacillales</taxon>
        <taxon>Bacillaceae</taxon>
        <taxon>Bacillus</taxon>
        <taxon>Bacillus cereus group</taxon>
    </lineage>
</organism>
<proteinExistence type="predicted"/>
<dbReference type="RefSeq" id="WP_000158488.1">
    <property type="nucleotide sequence ID" value="NZ_NFCF01000030.1"/>
</dbReference>
<evidence type="ECO:0000313" key="2">
    <source>
        <dbReference type="EMBL" id="OTW54547.1"/>
    </source>
</evidence>
<evidence type="ECO:0000313" key="4">
    <source>
        <dbReference type="Proteomes" id="UP000195152"/>
    </source>
</evidence>
<evidence type="ECO:0000313" key="1">
    <source>
        <dbReference type="EMBL" id="OTW44010.1"/>
    </source>
</evidence>
<sequence length="120" mass="14006">MTIYSDVTKYAKECGITLEQAKVRCDHFLKLNDEGEKARVCPECQQQSLIIEHSDCEYSSTSWIQCEECNFTDDVNKEQYVALQHWYDFDDVLAIACTEMETGIKDWNKFVEQSNQDLTK</sequence>
<dbReference type="AlphaFoldDB" id="A0A242WDR2"/>
<gene>
    <name evidence="3" type="ORF">BK699_02155</name>
    <name evidence="2" type="ORF">BK699_03070</name>
    <name evidence="1" type="ORF">BK699_33475</name>
</gene>
<dbReference type="EMBL" id="NFCF01000117">
    <property type="protein sequence ID" value="OTW44010.1"/>
    <property type="molecule type" value="Genomic_DNA"/>
</dbReference>
<dbReference type="EMBL" id="NFCF01000036">
    <property type="protein sequence ID" value="OTW54547.1"/>
    <property type="molecule type" value="Genomic_DNA"/>
</dbReference>
<reference evidence="2 4" key="1">
    <citation type="submission" date="2016-10" db="EMBL/GenBank/DDBJ databases">
        <title>Comparative genomics of Bacillus thuringiensis reveals a path to pathogens against multiple invertebrate hosts.</title>
        <authorList>
            <person name="Zheng J."/>
            <person name="Gao Q."/>
            <person name="Liu H."/>
            <person name="Peng D."/>
            <person name="Ruan L."/>
            <person name="Sun M."/>
        </authorList>
    </citation>
    <scope>NUCLEOTIDE SEQUENCE [LARGE SCALE GENOMIC DNA]</scope>
    <source>
        <strain evidence="2">BGSC 4AC1</strain>
    </source>
</reference>
<accession>A0A242WDR2</accession>
<protein>
    <submittedName>
        <fullName evidence="2">Uncharacterized protein</fullName>
    </submittedName>
</protein>
<comment type="caution">
    <text evidence="2">The sequence shown here is derived from an EMBL/GenBank/DDBJ whole genome shotgun (WGS) entry which is preliminary data.</text>
</comment>
<dbReference type="EMBL" id="NFCF01000030">
    <property type="protein sequence ID" value="OTW55043.1"/>
    <property type="molecule type" value="Genomic_DNA"/>
</dbReference>
<name>A0A242WDR2_BACTU</name>
<evidence type="ECO:0000313" key="3">
    <source>
        <dbReference type="EMBL" id="OTW55043.1"/>
    </source>
</evidence>